<evidence type="ECO:0000313" key="2">
    <source>
        <dbReference type="Proteomes" id="UP001168877"/>
    </source>
</evidence>
<gene>
    <name evidence="1" type="ORF">LWI29_005601</name>
</gene>
<organism evidence="1 2">
    <name type="scientific">Acer saccharum</name>
    <name type="common">Sugar maple</name>
    <dbReference type="NCBI Taxonomy" id="4024"/>
    <lineage>
        <taxon>Eukaryota</taxon>
        <taxon>Viridiplantae</taxon>
        <taxon>Streptophyta</taxon>
        <taxon>Embryophyta</taxon>
        <taxon>Tracheophyta</taxon>
        <taxon>Spermatophyta</taxon>
        <taxon>Magnoliopsida</taxon>
        <taxon>eudicotyledons</taxon>
        <taxon>Gunneridae</taxon>
        <taxon>Pentapetalae</taxon>
        <taxon>rosids</taxon>
        <taxon>malvids</taxon>
        <taxon>Sapindales</taxon>
        <taxon>Sapindaceae</taxon>
        <taxon>Hippocastanoideae</taxon>
        <taxon>Acereae</taxon>
        <taxon>Acer</taxon>
    </lineage>
</organism>
<keyword evidence="2" id="KW-1185">Reference proteome</keyword>
<comment type="caution">
    <text evidence="1">The sequence shown here is derived from an EMBL/GenBank/DDBJ whole genome shotgun (WGS) entry which is preliminary data.</text>
</comment>
<dbReference type="PROSITE" id="PS51257">
    <property type="entry name" value="PROKAR_LIPOPROTEIN"/>
    <property type="match status" value="1"/>
</dbReference>
<evidence type="ECO:0000313" key="1">
    <source>
        <dbReference type="EMBL" id="KAK0595317.1"/>
    </source>
</evidence>
<protein>
    <submittedName>
        <fullName evidence="1">Uncharacterized protein</fullName>
    </submittedName>
</protein>
<dbReference type="AlphaFoldDB" id="A0AA39VW82"/>
<accession>A0AA39VW82</accession>
<reference evidence="1" key="1">
    <citation type="journal article" date="2022" name="Plant J.">
        <title>Strategies of tolerance reflected in two North American maple genomes.</title>
        <authorList>
            <person name="McEvoy S.L."/>
            <person name="Sezen U.U."/>
            <person name="Trouern-Trend A."/>
            <person name="McMahon S.M."/>
            <person name="Schaberg P.G."/>
            <person name="Yang J."/>
            <person name="Wegrzyn J.L."/>
            <person name="Swenson N.G."/>
        </authorList>
    </citation>
    <scope>NUCLEOTIDE SEQUENCE</scope>
    <source>
        <strain evidence="1">NS2018</strain>
    </source>
</reference>
<reference evidence="1" key="2">
    <citation type="submission" date="2023-06" db="EMBL/GenBank/DDBJ databases">
        <authorList>
            <person name="Swenson N.G."/>
            <person name="Wegrzyn J.L."/>
            <person name="Mcevoy S.L."/>
        </authorList>
    </citation>
    <scope>NUCLEOTIDE SEQUENCE</scope>
    <source>
        <strain evidence="1">NS2018</strain>
        <tissue evidence="1">Leaf</tissue>
    </source>
</reference>
<dbReference type="EMBL" id="JAUESC010000004">
    <property type="protein sequence ID" value="KAK0595317.1"/>
    <property type="molecule type" value="Genomic_DNA"/>
</dbReference>
<proteinExistence type="predicted"/>
<dbReference type="Proteomes" id="UP001168877">
    <property type="component" value="Unassembled WGS sequence"/>
</dbReference>
<name>A0AA39VW82_ACESA</name>
<sequence>MELKVAIFFGLPEQGEPCTVVQTLHSYILSLSCSERSDDEAVSKHFKKGSLAAMRGNPQRDWIHQVSKRSKVWGLLVN</sequence>